<proteinExistence type="predicted"/>
<feature type="region of interest" description="Disordered" evidence="1">
    <location>
        <begin position="21"/>
        <end position="119"/>
    </location>
</feature>
<evidence type="ECO:0000256" key="1">
    <source>
        <dbReference type="SAM" id="MobiDB-lite"/>
    </source>
</evidence>
<keyword evidence="4" id="KW-1185">Reference proteome</keyword>
<feature type="signal peptide" evidence="2">
    <location>
        <begin position="1"/>
        <end position="18"/>
    </location>
</feature>
<organism evidence="3 4">
    <name type="scientific">Coprinopsis marcescibilis</name>
    <name type="common">Agaric fungus</name>
    <name type="synonym">Psathyrella marcescibilis</name>
    <dbReference type="NCBI Taxonomy" id="230819"/>
    <lineage>
        <taxon>Eukaryota</taxon>
        <taxon>Fungi</taxon>
        <taxon>Dikarya</taxon>
        <taxon>Basidiomycota</taxon>
        <taxon>Agaricomycotina</taxon>
        <taxon>Agaricomycetes</taxon>
        <taxon>Agaricomycetidae</taxon>
        <taxon>Agaricales</taxon>
        <taxon>Agaricineae</taxon>
        <taxon>Psathyrellaceae</taxon>
        <taxon>Coprinopsis</taxon>
    </lineage>
</organism>
<keyword evidence="2" id="KW-0732">Signal</keyword>
<gene>
    <name evidence="3" type="ORF">FA15DRAFT_653735</name>
</gene>
<name>A0A5C3L556_COPMA</name>
<protein>
    <submittedName>
        <fullName evidence="3">Uncharacterized protein</fullName>
    </submittedName>
</protein>
<dbReference type="EMBL" id="ML210166">
    <property type="protein sequence ID" value="TFK27266.1"/>
    <property type="molecule type" value="Genomic_DNA"/>
</dbReference>
<evidence type="ECO:0000313" key="3">
    <source>
        <dbReference type="EMBL" id="TFK27266.1"/>
    </source>
</evidence>
<reference evidence="3 4" key="1">
    <citation type="journal article" date="2019" name="Nat. Ecol. Evol.">
        <title>Megaphylogeny resolves global patterns of mushroom evolution.</title>
        <authorList>
            <person name="Varga T."/>
            <person name="Krizsan K."/>
            <person name="Foldi C."/>
            <person name="Dima B."/>
            <person name="Sanchez-Garcia M."/>
            <person name="Sanchez-Ramirez S."/>
            <person name="Szollosi G.J."/>
            <person name="Szarkandi J.G."/>
            <person name="Papp V."/>
            <person name="Albert L."/>
            <person name="Andreopoulos W."/>
            <person name="Angelini C."/>
            <person name="Antonin V."/>
            <person name="Barry K.W."/>
            <person name="Bougher N.L."/>
            <person name="Buchanan P."/>
            <person name="Buyck B."/>
            <person name="Bense V."/>
            <person name="Catcheside P."/>
            <person name="Chovatia M."/>
            <person name="Cooper J."/>
            <person name="Damon W."/>
            <person name="Desjardin D."/>
            <person name="Finy P."/>
            <person name="Geml J."/>
            <person name="Haridas S."/>
            <person name="Hughes K."/>
            <person name="Justo A."/>
            <person name="Karasinski D."/>
            <person name="Kautmanova I."/>
            <person name="Kiss B."/>
            <person name="Kocsube S."/>
            <person name="Kotiranta H."/>
            <person name="LaButti K.M."/>
            <person name="Lechner B.E."/>
            <person name="Liimatainen K."/>
            <person name="Lipzen A."/>
            <person name="Lukacs Z."/>
            <person name="Mihaltcheva S."/>
            <person name="Morgado L.N."/>
            <person name="Niskanen T."/>
            <person name="Noordeloos M.E."/>
            <person name="Ohm R.A."/>
            <person name="Ortiz-Santana B."/>
            <person name="Ovrebo C."/>
            <person name="Racz N."/>
            <person name="Riley R."/>
            <person name="Savchenko A."/>
            <person name="Shiryaev A."/>
            <person name="Soop K."/>
            <person name="Spirin V."/>
            <person name="Szebenyi C."/>
            <person name="Tomsovsky M."/>
            <person name="Tulloss R.E."/>
            <person name="Uehling J."/>
            <person name="Grigoriev I.V."/>
            <person name="Vagvolgyi C."/>
            <person name="Papp T."/>
            <person name="Martin F.M."/>
            <person name="Miettinen O."/>
            <person name="Hibbett D.S."/>
            <person name="Nagy L.G."/>
        </authorList>
    </citation>
    <scope>NUCLEOTIDE SEQUENCE [LARGE SCALE GENOMIC DNA]</scope>
    <source>
        <strain evidence="3 4">CBS 121175</strain>
    </source>
</reference>
<evidence type="ECO:0000256" key="2">
    <source>
        <dbReference type="SAM" id="SignalP"/>
    </source>
</evidence>
<feature type="chain" id="PRO_5023087795" evidence="2">
    <location>
        <begin position="19"/>
        <end position="131"/>
    </location>
</feature>
<feature type="compositionally biased region" description="Polar residues" evidence="1">
    <location>
        <begin position="100"/>
        <end position="112"/>
    </location>
</feature>
<feature type="compositionally biased region" description="Gly residues" evidence="1">
    <location>
        <begin position="61"/>
        <end position="70"/>
    </location>
</feature>
<dbReference type="AlphaFoldDB" id="A0A5C3L556"/>
<feature type="compositionally biased region" description="Polar residues" evidence="1">
    <location>
        <begin position="24"/>
        <end position="33"/>
    </location>
</feature>
<dbReference type="Proteomes" id="UP000307440">
    <property type="component" value="Unassembled WGS sequence"/>
</dbReference>
<accession>A0A5C3L556</accession>
<evidence type="ECO:0000313" key="4">
    <source>
        <dbReference type="Proteomes" id="UP000307440"/>
    </source>
</evidence>
<sequence>MKLTAITTLLFLIAGVLGQDPSAPVNSTPSETPDATGVPGATDVPETPGASNTPDVPETPGGSGAPGVPGGSAIPSGSVPGGGASISGPPRPTGGDDDSTLTPNNPPANQGSGSAGIIQLPTINPDLCYLA</sequence>